<dbReference type="Proteomes" id="UP000247780">
    <property type="component" value="Unassembled WGS sequence"/>
</dbReference>
<gene>
    <name evidence="2" type="ORF">C8R14_1539</name>
</gene>
<proteinExistence type="predicted"/>
<evidence type="ECO:0000256" key="1">
    <source>
        <dbReference type="SAM" id="Phobius"/>
    </source>
</evidence>
<keyword evidence="3" id="KW-1185">Reference proteome</keyword>
<accession>A0ABX5M3C3</accession>
<reference evidence="2 3" key="1">
    <citation type="submission" date="2018-04" db="EMBL/GenBank/DDBJ databases">
        <title>Active sludge and wastewater microbial communities from Klosterneuburg, Austria.</title>
        <authorList>
            <person name="Wagner M."/>
        </authorList>
    </citation>
    <scope>NUCLEOTIDE SEQUENCE [LARGE SCALE GENOMIC DNA]</scope>
    <source>
        <strain evidence="2 3">Nm 57</strain>
    </source>
</reference>
<keyword evidence="1" id="KW-0812">Transmembrane</keyword>
<comment type="caution">
    <text evidence="2">The sequence shown here is derived from an EMBL/GenBank/DDBJ whole genome shotgun (WGS) entry which is preliminary data.</text>
</comment>
<evidence type="ECO:0000313" key="3">
    <source>
        <dbReference type="Proteomes" id="UP000247780"/>
    </source>
</evidence>
<name>A0ABX5M3C3_9PROT</name>
<feature type="transmembrane region" description="Helical" evidence="1">
    <location>
        <begin position="104"/>
        <end position="122"/>
    </location>
</feature>
<protein>
    <submittedName>
        <fullName evidence="2">Uncharacterized protein</fullName>
    </submittedName>
</protein>
<organism evidence="2 3">
    <name type="scientific">Nitrosomonas eutropha</name>
    <dbReference type="NCBI Taxonomy" id="916"/>
    <lineage>
        <taxon>Bacteria</taxon>
        <taxon>Pseudomonadati</taxon>
        <taxon>Pseudomonadota</taxon>
        <taxon>Betaproteobacteria</taxon>
        <taxon>Nitrosomonadales</taxon>
        <taxon>Nitrosomonadaceae</taxon>
        <taxon>Nitrosomonas</taxon>
    </lineage>
</organism>
<sequence length="165" mass="19170">MPSVVPLQAWWHCIVGARCRELLGPEWWPDDEPTFFSNATLLNGRGNLVVMLRSLVPETSYLNPIMRKAEHGQHAPGRPFVIALNVSELPRAHERLQTEIERNFPLWDHVSGVLIFILWFYVSSKTKAYKFRMFSNPYVSAPLPEQLVNLSEQKLHELEFEICER</sequence>
<keyword evidence="1" id="KW-0472">Membrane</keyword>
<evidence type="ECO:0000313" key="2">
    <source>
        <dbReference type="EMBL" id="PXV73670.1"/>
    </source>
</evidence>
<keyword evidence="1" id="KW-1133">Transmembrane helix</keyword>
<dbReference type="EMBL" id="QICQ01000053">
    <property type="protein sequence ID" value="PXV73670.1"/>
    <property type="molecule type" value="Genomic_DNA"/>
</dbReference>